<evidence type="ECO:0000256" key="3">
    <source>
        <dbReference type="ARBA" id="ARBA00023163"/>
    </source>
</evidence>
<dbReference type="EMBL" id="CAFBLS010000079">
    <property type="protein sequence ID" value="CAB4872535.1"/>
    <property type="molecule type" value="Genomic_DNA"/>
</dbReference>
<evidence type="ECO:0000256" key="4">
    <source>
        <dbReference type="SAM" id="MobiDB-lite"/>
    </source>
</evidence>
<keyword evidence="3" id="KW-0804">Transcription</keyword>
<dbReference type="Gene3D" id="3.30.450.40">
    <property type="match status" value="1"/>
</dbReference>
<feature type="domain" description="HTH luxR-type" evidence="5">
    <location>
        <begin position="203"/>
        <end position="268"/>
    </location>
</feature>
<dbReference type="InterPro" id="IPR000792">
    <property type="entry name" value="Tscrpt_reg_LuxR_C"/>
</dbReference>
<dbReference type="InterPro" id="IPR036388">
    <property type="entry name" value="WH-like_DNA-bd_sf"/>
</dbReference>
<evidence type="ECO:0000259" key="5">
    <source>
        <dbReference type="PROSITE" id="PS50043"/>
    </source>
</evidence>
<proteinExistence type="predicted"/>
<keyword evidence="2" id="KW-0238">DNA-binding</keyword>
<evidence type="ECO:0000313" key="6">
    <source>
        <dbReference type="EMBL" id="CAB4872535.1"/>
    </source>
</evidence>
<dbReference type="InterPro" id="IPR029016">
    <property type="entry name" value="GAF-like_dom_sf"/>
</dbReference>
<dbReference type="PROSITE" id="PS50043">
    <property type="entry name" value="HTH_LUXR_2"/>
    <property type="match status" value="1"/>
</dbReference>
<reference evidence="6" key="1">
    <citation type="submission" date="2020-05" db="EMBL/GenBank/DDBJ databases">
        <authorList>
            <person name="Chiriac C."/>
            <person name="Salcher M."/>
            <person name="Ghai R."/>
            <person name="Kavagutti S V."/>
        </authorList>
    </citation>
    <scope>NUCLEOTIDE SEQUENCE</scope>
</reference>
<organism evidence="6">
    <name type="scientific">freshwater metagenome</name>
    <dbReference type="NCBI Taxonomy" id="449393"/>
    <lineage>
        <taxon>unclassified sequences</taxon>
        <taxon>metagenomes</taxon>
        <taxon>ecological metagenomes</taxon>
    </lineage>
</organism>
<dbReference type="PANTHER" id="PTHR44688">
    <property type="entry name" value="DNA-BINDING TRANSCRIPTIONAL ACTIVATOR DEVR_DOSR"/>
    <property type="match status" value="1"/>
</dbReference>
<dbReference type="SMART" id="SM00421">
    <property type="entry name" value="HTH_LUXR"/>
    <property type="match status" value="1"/>
</dbReference>
<accession>A0A6J7DUI4</accession>
<dbReference type="AlphaFoldDB" id="A0A6J7DUI4"/>
<dbReference type="Pfam" id="PF00196">
    <property type="entry name" value="GerE"/>
    <property type="match status" value="1"/>
</dbReference>
<dbReference type="GO" id="GO:0006355">
    <property type="term" value="P:regulation of DNA-templated transcription"/>
    <property type="evidence" value="ECO:0007669"/>
    <property type="project" value="InterPro"/>
</dbReference>
<keyword evidence="1" id="KW-0805">Transcription regulation</keyword>
<dbReference type="PANTHER" id="PTHR44688:SF16">
    <property type="entry name" value="DNA-BINDING TRANSCRIPTIONAL ACTIVATOR DEVR_DOSR"/>
    <property type="match status" value="1"/>
</dbReference>
<evidence type="ECO:0000256" key="1">
    <source>
        <dbReference type="ARBA" id="ARBA00023015"/>
    </source>
</evidence>
<feature type="region of interest" description="Disordered" evidence="4">
    <location>
        <begin position="272"/>
        <end position="297"/>
    </location>
</feature>
<sequence length="297" mass="31734">MSNHSVPDIGWNSSAPGDASVLPDRIERLAVLAQTLVAHPTWEELARLLVLRIFDAWSCRGALVLAPVPDGTLALHAAFGYPAAQLDDLAVLPLELDSPMHRAISSDETVWFPDLIDVIEARGEDPIALPDACGLIVAPLTRLGIPLLVLVLSFDDPLPTNPASGPFVVAVKSLLELHLGVSDPRRAADAVSHAAGQPDGRKVSAQDVALSSRQRRVLELLSQEKTNRSIAVELGFSESTIRQETLRLYRALNVNGRRQAVEVAETLGLLGRSEGSAQTTDPVADSGTTRSLSGHGR</sequence>
<evidence type="ECO:0000256" key="2">
    <source>
        <dbReference type="ARBA" id="ARBA00023125"/>
    </source>
</evidence>
<feature type="compositionally biased region" description="Polar residues" evidence="4">
    <location>
        <begin position="275"/>
        <end position="297"/>
    </location>
</feature>
<gene>
    <name evidence="6" type="ORF">UFOPK3402_00775</name>
</gene>
<dbReference type="SUPFAM" id="SSF46894">
    <property type="entry name" value="C-terminal effector domain of the bipartite response regulators"/>
    <property type="match status" value="1"/>
</dbReference>
<dbReference type="Gene3D" id="1.10.10.10">
    <property type="entry name" value="Winged helix-like DNA-binding domain superfamily/Winged helix DNA-binding domain"/>
    <property type="match status" value="1"/>
</dbReference>
<dbReference type="CDD" id="cd06170">
    <property type="entry name" value="LuxR_C_like"/>
    <property type="match status" value="1"/>
</dbReference>
<protein>
    <submittedName>
        <fullName evidence="6">Unannotated protein</fullName>
    </submittedName>
</protein>
<dbReference type="InterPro" id="IPR016032">
    <property type="entry name" value="Sig_transdc_resp-reg_C-effctor"/>
</dbReference>
<name>A0A6J7DUI4_9ZZZZ</name>
<dbReference type="GO" id="GO:0003677">
    <property type="term" value="F:DNA binding"/>
    <property type="evidence" value="ECO:0007669"/>
    <property type="project" value="UniProtKB-KW"/>
</dbReference>